<dbReference type="EMBL" id="CADCWM010000325">
    <property type="protein sequence ID" value="CAA9553553.1"/>
    <property type="molecule type" value="Genomic_DNA"/>
</dbReference>
<accession>A0A6J4UQB0</accession>
<gene>
    <name evidence="2" type="ORF">AVDCRST_MAG88-938</name>
</gene>
<name>A0A6J4UQB0_9BACT</name>
<protein>
    <submittedName>
        <fullName evidence="2">Uncharacterized protein</fullName>
    </submittedName>
</protein>
<feature type="non-terminal residue" evidence="2">
    <location>
        <position position="37"/>
    </location>
</feature>
<evidence type="ECO:0000313" key="2">
    <source>
        <dbReference type="EMBL" id="CAA9553553.1"/>
    </source>
</evidence>
<feature type="non-terminal residue" evidence="2">
    <location>
        <position position="1"/>
    </location>
</feature>
<reference evidence="2" key="1">
    <citation type="submission" date="2020-02" db="EMBL/GenBank/DDBJ databases">
        <authorList>
            <person name="Meier V. D."/>
        </authorList>
    </citation>
    <scope>NUCLEOTIDE SEQUENCE</scope>
    <source>
        <strain evidence="2">AVDCRST_MAG88</strain>
    </source>
</reference>
<feature type="region of interest" description="Disordered" evidence="1">
    <location>
        <begin position="1"/>
        <end position="37"/>
    </location>
</feature>
<sequence>ATRGDRGRRPPPALHPRRHARRERGRACRARHPWHTV</sequence>
<organism evidence="2">
    <name type="scientific">uncultured Thermomicrobiales bacterium</name>
    <dbReference type="NCBI Taxonomy" id="1645740"/>
    <lineage>
        <taxon>Bacteria</taxon>
        <taxon>Pseudomonadati</taxon>
        <taxon>Thermomicrobiota</taxon>
        <taxon>Thermomicrobia</taxon>
        <taxon>Thermomicrobiales</taxon>
        <taxon>environmental samples</taxon>
    </lineage>
</organism>
<dbReference type="AlphaFoldDB" id="A0A6J4UQB0"/>
<proteinExistence type="predicted"/>
<evidence type="ECO:0000256" key="1">
    <source>
        <dbReference type="SAM" id="MobiDB-lite"/>
    </source>
</evidence>
<feature type="compositionally biased region" description="Basic residues" evidence="1">
    <location>
        <begin position="15"/>
        <end position="37"/>
    </location>
</feature>